<protein>
    <submittedName>
        <fullName evidence="1">Uncharacterized protein</fullName>
    </submittedName>
</protein>
<dbReference type="Proteomes" id="UP001497535">
    <property type="component" value="Unassembled WGS sequence"/>
</dbReference>
<keyword evidence="2" id="KW-1185">Reference proteome</keyword>
<comment type="caution">
    <text evidence="1">The sequence shown here is derived from an EMBL/GenBank/DDBJ whole genome shotgun (WGS) entry which is preliminary data.</text>
</comment>
<accession>A0ACB0XPE5</accession>
<sequence length="97" mass="11561">MPEILCQHFYLHLLMLIYSLFERLSTYYLLLSTRWQNPYLFIAKALVIPLSEFLFSNCRNFYLPKAETFAYSLSALLSTLILLYINSLYELLSTNFR</sequence>
<reference evidence="1" key="1">
    <citation type="submission" date="2023-11" db="EMBL/GenBank/DDBJ databases">
        <authorList>
            <person name="Poullet M."/>
        </authorList>
    </citation>
    <scope>NUCLEOTIDE SEQUENCE</scope>
    <source>
        <strain evidence="1">E1834</strain>
    </source>
</reference>
<organism evidence="1 2">
    <name type="scientific">Meloidogyne enterolobii</name>
    <name type="common">Root-knot nematode worm</name>
    <name type="synonym">Meloidogyne mayaguensis</name>
    <dbReference type="NCBI Taxonomy" id="390850"/>
    <lineage>
        <taxon>Eukaryota</taxon>
        <taxon>Metazoa</taxon>
        <taxon>Ecdysozoa</taxon>
        <taxon>Nematoda</taxon>
        <taxon>Chromadorea</taxon>
        <taxon>Rhabditida</taxon>
        <taxon>Tylenchina</taxon>
        <taxon>Tylenchomorpha</taxon>
        <taxon>Tylenchoidea</taxon>
        <taxon>Meloidogynidae</taxon>
        <taxon>Meloidogyninae</taxon>
        <taxon>Meloidogyne</taxon>
    </lineage>
</organism>
<evidence type="ECO:0000313" key="1">
    <source>
        <dbReference type="EMBL" id="CAK5011204.1"/>
    </source>
</evidence>
<name>A0ACB0XPE5_MELEN</name>
<dbReference type="EMBL" id="CAVMJV010000001">
    <property type="protein sequence ID" value="CAK5011204.1"/>
    <property type="molecule type" value="Genomic_DNA"/>
</dbReference>
<gene>
    <name evidence="1" type="ORF">MENTE1834_LOCUS1834</name>
</gene>
<evidence type="ECO:0000313" key="2">
    <source>
        <dbReference type="Proteomes" id="UP001497535"/>
    </source>
</evidence>
<proteinExistence type="predicted"/>